<dbReference type="SMART" id="SM00487">
    <property type="entry name" value="DEXDc"/>
    <property type="match status" value="1"/>
</dbReference>
<dbReference type="InterPro" id="IPR001650">
    <property type="entry name" value="Helicase_C-like"/>
</dbReference>
<dbReference type="SUPFAM" id="SSF52540">
    <property type="entry name" value="P-loop containing nucleoside triphosphate hydrolases"/>
    <property type="match status" value="1"/>
</dbReference>
<dbReference type="EC" id="3.6.4.13" evidence="5"/>
<dbReference type="CDD" id="cd18787">
    <property type="entry name" value="SF2_C_DEAD"/>
    <property type="match status" value="1"/>
</dbReference>
<dbReference type="PROSITE" id="PS51195">
    <property type="entry name" value="Q_MOTIF"/>
    <property type="match status" value="1"/>
</dbReference>
<keyword evidence="3 5" id="KW-0347">Helicase</keyword>
<reference evidence="12" key="1">
    <citation type="journal article" date="2019" name="Int. J. Syst. Evol. Microbiol.">
        <title>The Global Catalogue of Microorganisms (GCM) 10K type strain sequencing project: providing services to taxonomists for standard genome sequencing and annotation.</title>
        <authorList>
            <consortium name="The Broad Institute Genomics Platform"/>
            <consortium name="The Broad Institute Genome Sequencing Center for Infectious Disease"/>
            <person name="Wu L."/>
            <person name="Ma J."/>
        </authorList>
    </citation>
    <scope>NUCLEOTIDE SEQUENCE [LARGE SCALE GENOMIC DNA]</scope>
    <source>
        <strain evidence="12">JCM 18715</strain>
    </source>
</reference>
<dbReference type="PROSITE" id="PS51192">
    <property type="entry name" value="HELICASE_ATP_BIND_1"/>
    <property type="match status" value="1"/>
</dbReference>
<comment type="function">
    <text evidence="5">DEAD-box RNA helicase involved in ribosome assembly. Has RNA-dependent ATPase activity and unwinds double-stranded RNA.</text>
</comment>
<dbReference type="InterPro" id="IPR044742">
    <property type="entry name" value="DEAD/DEAH_RhlB"/>
</dbReference>
<comment type="subcellular location">
    <subcellularLocation>
        <location evidence="5">Cytoplasm</location>
    </subcellularLocation>
</comment>
<evidence type="ECO:0000313" key="11">
    <source>
        <dbReference type="EMBL" id="GAA5162578.1"/>
    </source>
</evidence>
<feature type="domain" description="Helicase ATP-binding" evidence="8">
    <location>
        <begin position="32"/>
        <end position="206"/>
    </location>
</feature>
<comment type="caution">
    <text evidence="11">The sequence shown here is derived from an EMBL/GenBank/DDBJ whole genome shotgun (WGS) entry which is preliminary data.</text>
</comment>
<keyword evidence="12" id="KW-1185">Reference proteome</keyword>
<dbReference type="InterPro" id="IPR000629">
    <property type="entry name" value="RNA-helicase_DEAD-box_CS"/>
</dbReference>
<dbReference type="InterPro" id="IPR011545">
    <property type="entry name" value="DEAD/DEAH_box_helicase_dom"/>
</dbReference>
<dbReference type="PANTHER" id="PTHR47959:SF13">
    <property type="entry name" value="ATP-DEPENDENT RNA HELICASE RHLE"/>
    <property type="match status" value="1"/>
</dbReference>
<evidence type="ECO:0000256" key="4">
    <source>
        <dbReference type="ARBA" id="ARBA00022840"/>
    </source>
</evidence>
<dbReference type="PROSITE" id="PS51194">
    <property type="entry name" value="HELICASE_CTER"/>
    <property type="match status" value="1"/>
</dbReference>
<dbReference type="InterPro" id="IPR050079">
    <property type="entry name" value="DEAD_box_RNA_helicase"/>
</dbReference>
<dbReference type="Pfam" id="PF00270">
    <property type="entry name" value="DEAD"/>
    <property type="match status" value="1"/>
</dbReference>
<keyword evidence="5" id="KW-0690">Ribosome biogenesis</keyword>
<feature type="region of interest" description="Disordered" evidence="7">
    <location>
        <begin position="377"/>
        <end position="568"/>
    </location>
</feature>
<dbReference type="GO" id="GO:0004386">
    <property type="term" value="F:helicase activity"/>
    <property type="evidence" value="ECO:0007669"/>
    <property type="project" value="UniProtKB-KW"/>
</dbReference>
<dbReference type="InterPro" id="IPR014014">
    <property type="entry name" value="RNA_helicase_DEAD_Q_motif"/>
</dbReference>
<evidence type="ECO:0000256" key="3">
    <source>
        <dbReference type="ARBA" id="ARBA00022806"/>
    </source>
</evidence>
<evidence type="ECO:0000313" key="12">
    <source>
        <dbReference type="Proteomes" id="UP001500547"/>
    </source>
</evidence>
<evidence type="ECO:0000259" key="8">
    <source>
        <dbReference type="PROSITE" id="PS51192"/>
    </source>
</evidence>
<dbReference type="Gene3D" id="3.40.50.300">
    <property type="entry name" value="P-loop containing nucleotide triphosphate hydrolases"/>
    <property type="match status" value="2"/>
</dbReference>
<comment type="catalytic activity">
    <reaction evidence="5">
        <text>ATP + H2O = ADP + phosphate + H(+)</text>
        <dbReference type="Rhea" id="RHEA:13065"/>
        <dbReference type="ChEBI" id="CHEBI:15377"/>
        <dbReference type="ChEBI" id="CHEBI:15378"/>
        <dbReference type="ChEBI" id="CHEBI:30616"/>
        <dbReference type="ChEBI" id="CHEBI:43474"/>
        <dbReference type="ChEBI" id="CHEBI:456216"/>
        <dbReference type="EC" id="3.6.4.13"/>
    </reaction>
</comment>
<comment type="similarity">
    <text evidence="5">Belongs to the DEAD box helicase family. RhlE subfamily.</text>
</comment>
<accession>A0ABP9QIY7</accession>
<evidence type="ECO:0000259" key="9">
    <source>
        <dbReference type="PROSITE" id="PS51194"/>
    </source>
</evidence>
<dbReference type="InterPro" id="IPR027417">
    <property type="entry name" value="P-loop_NTPase"/>
</dbReference>
<dbReference type="Pfam" id="PF00271">
    <property type="entry name" value="Helicase_C"/>
    <property type="match status" value="1"/>
</dbReference>
<dbReference type="Proteomes" id="UP001500547">
    <property type="component" value="Unassembled WGS sequence"/>
</dbReference>
<evidence type="ECO:0000256" key="6">
    <source>
        <dbReference type="PROSITE-ProRule" id="PRU00552"/>
    </source>
</evidence>
<dbReference type="InterPro" id="IPR028622">
    <property type="entry name" value="DEAD_helicase_RhlE"/>
</dbReference>
<dbReference type="RefSeq" id="WP_345532112.1">
    <property type="nucleotide sequence ID" value="NZ_BAABLD010000007.1"/>
</dbReference>
<dbReference type="InterPro" id="IPR014001">
    <property type="entry name" value="Helicase_ATP-bd"/>
</dbReference>
<dbReference type="HAMAP" id="MF_00968">
    <property type="entry name" value="DEAD_helicase_RhlE"/>
    <property type="match status" value="1"/>
</dbReference>
<sequence length="581" mass="63348">MSFASLGLNESIVRAVSERGYTTPTPIQAQAIPAVLSGGDLLAGAQTGTGKTAGFTLPILQRLSTNAPKREGAIRALVLTPTRELAAQVEESVRNYGQHLDIKSMVMFGGVSINPQIAQLKRRVDILVATPGRLLDHVQQKTVDLSNIEILVLDEADRMLDMGFIHDIKKVLALLPRQRQNLLFSATFSDEIKALADRLLNNPALIEVARRNQTTELVEQKVMLVEQKAKRHVLAHLIKTHNWFQVLVFTRTKHGANRLAEQLTKGGISALAIHGNKSQNARTRALSEFKAGTLQVLVATDIAARGLDISELPHVVNFELPNVPEDYVHRIGRTGRAGATGEALSLVDREEAKYLADIEKLIKKSITREALPADFVLPAPSADDSTAREPRPARTPRAQRQSAPERRPQTARQGADKAEPGQQRRRQRTDGNPAAARAEQQSPRREGSESNANAGNTRRSEGQDSNRRNEARRDEGRGNAPRGDGTQRRNRNGGQGNGNRNNHAPSGNGPRQHAHGNNNPAQGRGRNGPNSPRYPRDENGDVNGNVILPEPPEVDGNRAPKGSGGLRGVFNRGIQALRKLG</sequence>
<dbReference type="EMBL" id="BAABLD010000007">
    <property type="protein sequence ID" value="GAA5162578.1"/>
    <property type="molecule type" value="Genomic_DNA"/>
</dbReference>
<feature type="domain" description="Helicase C-terminal" evidence="9">
    <location>
        <begin position="217"/>
        <end position="379"/>
    </location>
</feature>
<dbReference type="PROSITE" id="PS00039">
    <property type="entry name" value="DEAD_ATP_HELICASE"/>
    <property type="match status" value="1"/>
</dbReference>
<name>A0ABP9QIY7_9RHOO</name>
<gene>
    <name evidence="5" type="primary">rhlE</name>
    <name evidence="11" type="ORF">GCM10025770_13450</name>
</gene>
<evidence type="ECO:0000256" key="1">
    <source>
        <dbReference type="ARBA" id="ARBA00022741"/>
    </source>
</evidence>
<feature type="compositionally biased region" description="Basic and acidic residues" evidence="7">
    <location>
        <begin position="403"/>
        <end position="419"/>
    </location>
</feature>
<dbReference type="PANTHER" id="PTHR47959">
    <property type="entry name" value="ATP-DEPENDENT RNA HELICASE RHLE-RELATED"/>
    <property type="match status" value="1"/>
</dbReference>
<evidence type="ECO:0000256" key="7">
    <source>
        <dbReference type="SAM" id="MobiDB-lite"/>
    </source>
</evidence>
<organism evidence="11 12">
    <name type="scientific">Viridibacterium curvum</name>
    <dbReference type="NCBI Taxonomy" id="1101404"/>
    <lineage>
        <taxon>Bacteria</taxon>
        <taxon>Pseudomonadati</taxon>
        <taxon>Pseudomonadota</taxon>
        <taxon>Betaproteobacteria</taxon>
        <taxon>Rhodocyclales</taxon>
        <taxon>Rhodocyclaceae</taxon>
        <taxon>Viridibacterium</taxon>
    </lineage>
</organism>
<feature type="short sequence motif" description="Q motif" evidence="6">
    <location>
        <begin position="1"/>
        <end position="29"/>
    </location>
</feature>
<keyword evidence="2 5" id="KW-0378">Hydrolase</keyword>
<keyword evidence="1 5" id="KW-0547">Nucleotide-binding</keyword>
<evidence type="ECO:0000256" key="5">
    <source>
        <dbReference type="HAMAP-Rule" id="MF_00968"/>
    </source>
</evidence>
<evidence type="ECO:0000256" key="2">
    <source>
        <dbReference type="ARBA" id="ARBA00022801"/>
    </source>
</evidence>
<keyword evidence="5" id="KW-0963">Cytoplasm</keyword>
<proteinExistence type="inferred from homology"/>
<keyword evidence="4 5" id="KW-0067">ATP-binding</keyword>
<feature type="compositionally biased region" description="Basic and acidic residues" evidence="7">
    <location>
        <begin position="458"/>
        <end position="477"/>
    </location>
</feature>
<protein>
    <recommendedName>
        <fullName evidence="5">ATP-dependent RNA helicase RhlE</fullName>
        <ecNumber evidence="5">3.6.4.13</ecNumber>
    </recommendedName>
</protein>
<dbReference type="CDD" id="cd00268">
    <property type="entry name" value="DEADc"/>
    <property type="match status" value="1"/>
</dbReference>
<feature type="domain" description="DEAD-box RNA helicase Q" evidence="10">
    <location>
        <begin position="1"/>
        <end position="29"/>
    </location>
</feature>
<evidence type="ECO:0000259" key="10">
    <source>
        <dbReference type="PROSITE" id="PS51195"/>
    </source>
</evidence>
<dbReference type="SMART" id="SM00490">
    <property type="entry name" value="HELICc"/>
    <property type="match status" value="1"/>
</dbReference>